<evidence type="ECO:0000313" key="3">
    <source>
        <dbReference type="Proteomes" id="UP000028981"/>
    </source>
</evidence>
<accession>A0A087M2V7</accession>
<name>A0A087M2V7_9HYPH</name>
<evidence type="ECO:0000313" key="2">
    <source>
        <dbReference type="EMBL" id="KFL31210.1"/>
    </source>
</evidence>
<organism evidence="2 3">
    <name type="scientific">Devosia riboflavina</name>
    <dbReference type="NCBI Taxonomy" id="46914"/>
    <lineage>
        <taxon>Bacteria</taxon>
        <taxon>Pseudomonadati</taxon>
        <taxon>Pseudomonadota</taxon>
        <taxon>Alphaproteobacteria</taxon>
        <taxon>Hyphomicrobiales</taxon>
        <taxon>Devosiaceae</taxon>
        <taxon>Devosia</taxon>
    </lineage>
</organism>
<dbReference type="Proteomes" id="UP000028981">
    <property type="component" value="Unassembled WGS sequence"/>
</dbReference>
<dbReference type="AlphaFoldDB" id="A0A087M2V7"/>
<dbReference type="EMBL" id="JQGC01000007">
    <property type="protein sequence ID" value="KFL31210.1"/>
    <property type="molecule type" value="Genomic_DNA"/>
</dbReference>
<sequence length="90" mass="9729">MPERLTAAGRALLEKAETVLEAAQDARRTVHDLERITASTSRSMTFQGSVEWLSTLSLSKAQIHGGQFVVPHDVDSRGEPEIGSFFGTGS</sequence>
<comment type="caution">
    <text evidence="2">The sequence shown here is derived from an EMBL/GenBank/DDBJ whole genome shotgun (WGS) entry which is preliminary data.</text>
</comment>
<keyword evidence="3" id="KW-1185">Reference proteome</keyword>
<proteinExistence type="predicted"/>
<protein>
    <submittedName>
        <fullName evidence="2">Uncharacterized protein</fullName>
    </submittedName>
</protein>
<evidence type="ECO:0000256" key="1">
    <source>
        <dbReference type="SAM" id="MobiDB-lite"/>
    </source>
</evidence>
<gene>
    <name evidence="2" type="ORF">JP75_09960</name>
</gene>
<feature type="region of interest" description="Disordered" evidence="1">
    <location>
        <begin position="71"/>
        <end position="90"/>
    </location>
</feature>
<reference evidence="2 3" key="1">
    <citation type="submission" date="2014-08" db="EMBL/GenBank/DDBJ databases">
        <authorList>
            <person name="Hassan Y.I."/>
            <person name="Lepp D."/>
            <person name="Zhou T."/>
        </authorList>
    </citation>
    <scope>NUCLEOTIDE SEQUENCE [LARGE SCALE GENOMIC DNA]</scope>
    <source>
        <strain evidence="2 3">IFO13584</strain>
    </source>
</reference>